<proteinExistence type="predicted"/>
<dbReference type="NCBIfam" id="NF038129">
    <property type="entry name" value="PEP_NF038129"/>
    <property type="match status" value="1"/>
</dbReference>
<evidence type="ECO:0000313" key="2">
    <source>
        <dbReference type="Proteomes" id="UP001246372"/>
    </source>
</evidence>
<accession>A0ABU3PB15</accession>
<sequence>MSTSLLSISPRQLARLGLRSLIRCAAALAASVLLLTPALASPVLVTIDTRPLQGLAGYLAFDFIAGNPGGGNTASISSFAGNASLGTASSSGAVSGNLQAGPLTLGGGQFFSEFLQRISSFGSQISYVLDLAPNAAGTGRPDQFSFFLLDAAQVPIDTADPTGAGALFSIDLTGPGSAAQIYAAASASVRIDPLGTPGLPEPASLGLVALGLVAALSRQGLASRR</sequence>
<comment type="caution">
    <text evidence="1">The sequence shown here is derived from an EMBL/GenBank/DDBJ whole genome shotgun (WGS) entry which is preliminary data.</text>
</comment>
<evidence type="ECO:0000313" key="1">
    <source>
        <dbReference type="EMBL" id="MDT8999722.1"/>
    </source>
</evidence>
<keyword evidence="2" id="KW-1185">Reference proteome</keyword>
<organism evidence="1 2">
    <name type="scientific">Roseateles aquae</name>
    <dbReference type="NCBI Taxonomy" id="3077235"/>
    <lineage>
        <taxon>Bacteria</taxon>
        <taxon>Pseudomonadati</taxon>
        <taxon>Pseudomonadota</taxon>
        <taxon>Betaproteobacteria</taxon>
        <taxon>Burkholderiales</taxon>
        <taxon>Sphaerotilaceae</taxon>
        <taxon>Roseateles</taxon>
    </lineage>
</organism>
<dbReference type="RefSeq" id="WP_315650279.1">
    <property type="nucleotide sequence ID" value="NZ_JAVXZY010000003.1"/>
</dbReference>
<reference evidence="1" key="1">
    <citation type="submission" date="2023-09" db="EMBL/GenBank/DDBJ databases">
        <title>Paucibacter sp. APW11 Genome sequencing and assembly.</title>
        <authorList>
            <person name="Kim I."/>
        </authorList>
    </citation>
    <scope>NUCLEOTIDE SEQUENCE</scope>
    <source>
        <strain evidence="1">APW11</strain>
    </source>
</reference>
<gene>
    <name evidence="1" type="ORF">RQP53_10630</name>
</gene>
<dbReference type="EMBL" id="JAVXZY010000003">
    <property type="protein sequence ID" value="MDT8999722.1"/>
    <property type="molecule type" value="Genomic_DNA"/>
</dbReference>
<name>A0ABU3PB15_9BURK</name>
<protein>
    <submittedName>
        <fullName evidence="1">NF038129 family PEP-CTERM protein</fullName>
    </submittedName>
</protein>
<dbReference type="Proteomes" id="UP001246372">
    <property type="component" value="Unassembled WGS sequence"/>
</dbReference>